<dbReference type="eggNOG" id="ENOG502SKDC">
    <property type="taxonomic scope" value="Eukaryota"/>
</dbReference>
<feature type="compositionally biased region" description="Gly residues" evidence="1">
    <location>
        <begin position="270"/>
        <end position="283"/>
    </location>
</feature>
<dbReference type="Proteomes" id="UP000008493">
    <property type="component" value="Unassembled WGS sequence"/>
</dbReference>
<accession>K5VXF3</accession>
<evidence type="ECO:0000256" key="2">
    <source>
        <dbReference type="SAM" id="Phobius"/>
    </source>
</evidence>
<feature type="compositionally biased region" description="Polar residues" evidence="1">
    <location>
        <begin position="507"/>
        <end position="534"/>
    </location>
</feature>
<feature type="transmembrane region" description="Helical" evidence="2">
    <location>
        <begin position="291"/>
        <end position="312"/>
    </location>
</feature>
<keyword evidence="2" id="KW-0472">Membrane</keyword>
<dbReference type="GeneID" id="18826796"/>
<dbReference type="RefSeq" id="XP_007329887.1">
    <property type="nucleotide sequence ID" value="XM_007329825.1"/>
</dbReference>
<evidence type="ECO:0000256" key="3">
    <source>
        <dbReference type="SAM" id="SignalP"/>
    </source>
</evidence>
<dbReference type="OrthoDB" id="3267813at2759"/>
<feature type="region of interest" description="Disordered" evidence="1">
    <location>
        <begin position="254"/>
        <end position="283"/>
    </location>
</feature>
<feature type="chain" id="PRO_5003885222" evidence="3">
    <location>
        <begin position="39"/>
        <end position="534"/>
    </location>
</feature>
<feature type="region of interest" description="Disordered" evidence="1">
    <location>
        <begin position="442"/>
        <end position="534"/>
    </location>
</feature>
<proteinExistence type="predicted"/>
<name>K5VXF3_AGABU</name>
<keyword evidence="2" id="KW-1133">Transmembrane helix</keyword>
<dbReference type="EMBL" id="JH971390">
    <property type="protein sequence ID" value="EKM79134.1"/>
    <property type="molecule type" value="Genomic_DNA"/>
</dbReference>
<evidence type="ECO:0000256" key="1">
    <source>
        <dbReference type="SAM" id="MobiDB-lite"/>
    </source>
</evidence>
<evidence type="ECO:0000313" key="5">
    <source>
        <dbReference type="Proteomes" id="UP000008493"/>
    </source>
</evidence>
<dbReference type="OMA" id="NIVQHED"/>
<keyword evidence="5" id="KW-1185">Reference proteome</keyword>
<reference evidence="5" key="1">
    <citation type="journal article" date="2012" name="Proc. Natl. Acad. Sci. U.S.A.">
        <title>Genome sequence of the button mushroom Agaricus bisporus reveals mechanisms governing adaptation to a humic-rich ecological niche.</title>
        <authorList>
            <person name="Morin E."/>
            <person name="Kohler A."/>
            <person name="Baker A.R."/>
            <person name="Foulongne-Oriol M."/>
            <person name="Lombard V."/>
            <person name="Nagy L.G."/>
            <person name="Ohm R.A."/>
            <person name="Patyshakuliyeva A."/>
            <person name="Brun A."/>
            <person name="Aerts A.L."/>
            <person name="Bailey A.M."/>
            <person name="Billette C."/>
            <person name="Coutinho P.M."/>
            <person name="Deakin G."/>
            <person name="Doddapaneni H."/>
            <person name="Floudas D."/>
            <person name="Grimwood J."/>
            <person name="Hilden K."/>
            <person name="Kuees U."/>
            <person name="LaButti K.M."/>
            <person name="Lapidus A."/>
            <person name="Lindquist E.A."/>
            <person name="Lucas S.M."/>
            <person name="Murat C."/>
            <person name="Riley R.W."/>
            <person name="Salamov A.A."/>
            <person name="Schmutz J."/>
            <person name="Subramanian V."/>
            <person name="Woesten H.A.B."/>
            <person name="Xu J."/>
            <person name="Eastwood D.C."/>
            <person name="Foster G.D."/>
            <person name="Sonnenberg A.S."/>
            <person name="Cullen D."/>
            <person name="de Vries R.P."/>
            <person name="Lundell T."/>
            <person name="Hibbett D.S."/>
            <person name="Henrissat B."/>
            <person name="Burton K.S."/>
            <person name="Kerrigan R.W."/>
            <person name="Challen M.P."/>
            <person name="Grigoriev I.V."/>
            <person name="Martin F."/>
        </authorList>
    </citation>
    <scope>NUCLEOTIDE SEQUENCE [LARGE SCALE GENOMIC DNA]</scope>
    <source>
        <strain evidence="5">JB137-S8 / ATCC MYA-4627 / FGSC 10392</strain>
    </source>
</reference>
<feature type="region of interest" description="Disordered" evidence="1">
    <location>
        <begin position="318"/>
        <end position="401"/>
    </location>
</feature>
<organism evidence="4 5">
    <name type="scientific">Agaricus bisporus var. burnettii (strain JB137-S8 / ATCC MYA-4627 / FGSC 10392)</name>
    <name type="common">White button mushroom</name>
    <dbReference type="NCBI Taxonomy" id="597362"/>
    <lineage>
        <taxon>Eukaryota</taxon>
        <taxon>Fungi</taxon>
        <taxon>Dikarya</taxon>
        <taxon>Basidiomycota</taxon>
        <taxon>Agaricomycotina</taxon>
        <taxon>Agaricomycetes</taxon>
        <taxon>Agaricomycetidae</taxon>
        <taxon>Agaricales</taxon>
        <taxon>Agaricineae</taxon>
        <taxon>Agaricaceae</taxon>
        <taxon>Agaricus</taxon>
    </lineage>
</organism>
<feature type="compositionally biased region" description="Polar residues" evidence="1">
    <location>
        <begin position="345"/>
        <end position="354"/>
    </location>
</feature>
<dbReference type="KEGG" id="abp:AGABI1DRAFT128297"/>
<protein>
    <submittedName>
        <fullName evidence="4">Uncharacterized protein</fullName>
    </submittedName>
</protein>
<gene>
    <name evidence="4" type="ORF">AGABI1DRAFT_128297</name>
</gene>
<dbReference type="HOGENOM" id="CLU_033085_0_0_1"/>
<dbReference type="InParanoid" id="K5VXF3"/>
<evidence type="ECO:0000313" key="4">
    <source>
        <dbReference type="EMBL" id="EKM79134.1"/>
    </source>
</evidence>
<dbReference type="AlphaFoldDB" id="K5VXF3"/>
<keyword evidence="2" id="KW-0812">Transmembrane</keyword>
<sequence>MFPSTPRRKNSFHLVSLPHAIWLAVGTNLASSLQGAHAYSWNLRSDAKQCRNATIVLNGSGGKPPYKLLMIPYGATPLKVEARRIVEQVFATGDQTSGEIMVNYPADSQFVAVVSDASGFGTGGTSVATQVGDSDDSSCFDATKDVSPAFVFNIEPANQFIQCQSMRIWWDPATVQGNPTFQAVIPGGQSFTIPQGDHSRVPNQGIGFNWVPNVKTGTTVLLVGGDDRGIGTAGSGYYVVGGGTLNDASCLGSNPPSSTAGTPAGVALPTGGGNHAGGGGGGGGGGSNTGAIVGGVVGGVAFISCLILVLFWHRRRHGHRKRAKERPVDLLHDDEDSEDDHRRNVQPQTQQQLDYYTPEPFLVPDPTLHSDGASATDAGGGFGTSSDGRPISGTSFTRSDTQDLLGGGSAYGLGGYGWAGGSTTTNNSRKGAMRLRPVNIVQHEDAGPPPPPPSNGAGEEESETIELPPAYTAVQKRVVDAAEGSQPSVGGGSSTASAPIVAPATAMTATHPDTTAAMTSTGNATTPGVESGRQ</sequence>
<dbReference type="STRING" id="597362.K5VXF3"/>
<feature type="signal peptide" evidence="3">
    <location>
        <begin position="1"/>
        <end position="38"/>
    </location>
</feature>
<keyword evidence="3" id="KW-0732">Signal</keyword>